<keyword evidence="2" id="KW-1185">Reference proteome</keyword>
<name>A0A8S3WQD6_PARAO</name>
<organism evidence="1 2">
    <name type="scientific">Parnassius apollo</name>
    <name type="common">Apollo butterfly</name>
    <name type="synonym">Papilio apollo</name>
    <dbReference type="NCBI Taxonomy" id="110799"/>
    <lineage>
        <taxon>Eukaryota</taxon>
        <taxon>Metazoa</taxon>
        <taxon>Ecdysozoa</taxon>
        <taxon>Arthropoda</taxon>
        <taxon>Hexapoda</taxon>
        <taxon>Insecta</taxon>
        <taxon>Pterygota</taxon>
        <taxon>Neoptera</taxon>
        <taxon>Endopterygota</taxon>
        <taxon>Lepidoptera</taxon>
        <taxon>Glossata</taxon>
        <taxon>Ditrysia</taxon>
        <taxon>Papilionoidea</taxon>
        <taxon>Papilionidae</taxon>
        <taxon>Parnassiinae</taxon>
        <taxon>Parnassini</taxon>
        <taxon>Parnassius</taxon>
        <taxon>Parnassius</taxon>
    </lineage>
</organism>
<dbReference type="Proteomes" id="UP000691718">
    <property type="component" value="Unassembled WGS sequence"/>
</dbReference>
<protein>
    <submittedName>
        <fullName evidence="1">(apollo) hypothetical protein</fullName>
    </submittedName>
</protein>
<evidence type="ECO:0000313" key="2">
    <source>
        <dbReference type="Proteomes" id="UP000691718"/>
    </source>
</evidence>
<dbReference type="OrthoDB" id="445826at2759"/>
<evidence type="ECO:0000313" key="1">
    <source>
        <dbReference type="EMBL" id="CAG4972034.1"/>
    </source>
</evidence>
<sequence>MTSLTCCHERLDELGNTMASTNTRLASVEQQQADIHPLKEAEHIKNFTYFTIALKRMAFDLDVIVLTECRIAESSIIPVLPGYISYRTHKITNQNSGVVVYIKDAWNSNVTEPVFNEADCLIIEIPHC</sequence>
<gene>
    <name evidence="1" type="ORF">PAPOLLO_LOCUS8539</name>
</gene>
<dbReference type="AlphaFoldDB" id="A0A8S3WQD6"/>
<dbReference type="EMBL" id="CAJQZP010000610">
    <property type="protein sequence ID" value="CAG4972034.1"/>
    <property type="molecule type" value="Genomic_DNA"/>
</dbReference>
<accession>A0A8S3WQD6</accession>
<comment type="caution">
    <text evidence="1">The sequence shown here is derived from an EMBL/GenBank/DDBJ whole genome shotgun (WGS) entry which is preliminary data.</text>
</comment>
<proteinExistence type="predicted"/>
<reference evidence="1" key="1">
    <citation type="submission" date="2021-04" db="EMBL/GenBank/DDBJ databases">
        <authorList>
            <person name="Tunstrom K."/>
        </authorList>
    </citation>
    <scope>NUCLEOTIDE SEQUENCE</scope>
</reference>